<comment type="caution">
    <text evidence="1">The sequence shown here is derived from an EMBL/GenBank/DDBJ whole genome shotgun (WGS) entry which is preliminary data.</text>
</comment>
<gene>
    <name evidence="1" type="ORF">V6N12_012053</name>
</gene>
<evidence type="ECO:0000313" key="1">
    <source>
        <dbReference type="EMBL" id="KAK8518812.1"/>
    </source>
</evidence>
<dbReference type="Proteomes" id="UP001472677">
    <property type="component" value="Unassembled WGS sequence"/>
</dbReference>
<name>A0ABR2CH26_9ROSI</name>
<protein>
    <submittedName>
        <fullName evidence="1">Uncharacterized protein</fullName>
    </submittedName>
</protein>
<dbReference type="EMBL" id="JBBPBM010000052">
    <property type="protein sequence ID" value="KAK8518812.1"/>
    <property type="molecule type" value="Genomic_DNA"/>
</dbReference>
<keyword evidence="2" id="KW-1185">Reference proteome</keyword>
<accession>A0ABR2CH26</accession>
<organism evidence="1 2">
    <name type="scientific">Hibiscus sabdariffa</name>
    <name type="common">roselle</name>
    <dbReference type="NCBI Taxonomy" id="183260"/>
    <lineage>
        <taxon>Eukaryota</taxon>
        <taxon>Viridiplantae</taxon>
        <taxon>Streptophyta</taxon>
        <taxon>Embryophyta</taxon>
        <taxon>Tracheophyta</taxon>
        <taxon>Spermatophyta</taxon>
        <taxon>Magnoliopsida</taxon>
        <taxon>eudicotyledons</taxon>
        <taxon>Gunneridae</taxon>
        <taxon>Pentapetalae</taxon>
        <taxon>rosids</taxon>
        <taxon>malvids</taxon>
        <taxon>Malvales</taxon>
        <taxon>Malvaceae</taxon>
        <taxon>Malvoideae</taxon>
        <taxon>Hibiscus</taxon>
    </lineage>
</organism>
<sequence length="80" mass="9093">MVESHITRTRTRTDMQILDKFERSAPLDALYALDFTQCIRNPIPQEVCKLHALKETCASAHDFGVHTIGVLLPRIKVPHP</sequence>
<evidence type="ECO:0000313" key="2">
    <source>
        <dbReference type="Proteomes" id="UP001472677"/>
    </source>
</evidence>
<reference evidence="1 2" key="1">
    <citation type="journal article" date="2024" name="G3 (Bethesda)">
        <title>Genome assembly of Hibiscus sabdariffa L. provides insights into metabolisms of medicinal natural products.</title>
        <authorList>
            <person name="Kim T."/>
        </authorList>
    </citation>
    <scope>NUCLEOTIDE SEQUENCE [LARGE SCALE GENOMIC DNA]</scope>
    <source>
        <strain evidence="1">TK-2024</strain>
        <tissue evidence="1">Old leaves</tissue>
    </source>
</reference>
<proteinExistence type="predicted"/>